<feature type="transmembrane region" description="Helical" evidence="1">
    <location>
        <begin position="243"/>
        <end position="262"/>
    </location>
</feature>
<dbReference type="STRING" id="390241.SAMN04488023_14229"/>
<dbReference type="EMBL" id="FOGG01000042">
    <property type="protein sequence ID" value="SES20417.1"/>
    <property type="molecule type" value="Genomic_DNA"/>
</dbReference>
<evidence type="ECO:0000256" key="1">
    <source>
        <dbReference type="SAM" id="Phobius"/>
    </source>
</evidence>
<organism evidence="2 3">
    <name type="scientific">Pedobacter rhizosphaerae</name>
    <dbReference type="NCBI Taxonomy" id="390241"/>
    <lineage>
        <taxon>Bacteria</taxon>
        <taxon>Pseudomonadati</taxon>
        <taxon>Bacteroidota</taxon>
        <taxon>Sphingobacteriia</taxon>
        <taxon>Sphingobacteriales</taxon>
        <taxon>Sphingobacteriaceae</taxon>
        <taxon>Pedobacter</taxon>
    </lineage>
</organism>
<dbReference type="AlphaFoldDB" id="A0A1H9VGR1"/>
<dbReference type="OrthoDB" id="783374at2"/>
<gene>
    <name evidence="2" type="ORF">SAMN04488023_14229</name>
</gene>
<keyword evidence="1" id="KW-0472">Membrane</keyword>
<evidence type="ECO:0000313" key="3">
    <source>
        <dbReference type="Proteomes" id="UP000199572"/>
    </source>
</evidence>
<accession>A0A1H9VGR1</accession>
<reference evidence="3" key="1">
    <citation type="submission" date="2016-10" db="EMBL/GenBank/DDBJ databases">
        <authorList>
            <person name="Varghese N."/>
            <person name="Submissions S."/>
        </authorList>
    </citation>
    <scope>NUCLEOTIDE SEQUENCE [LARGE SCALE GENOMIC DNA]</scope>
    <source>
        <strain evidence="3">DSM 18610</strain>
    </source>
</reference>
<keyword evidence="1" id="KW-0812">Transmembrane</keyword>
<keyword evidence="3" id="KW-1185">Reference proteome</keyword>
<name>A0A1H9VGR1_9SPHI</name>
<evidence type="ECO:0000313" key="2">
    <source>
        <dbReference type="EMBL" id="SES20417.1"/>
    </source>
</evidence>
<dbReference type="RefSeq" id="WP_090888700.1">
    <property type="nucleotide sequence ID" value="NZ_FOGG01000042.1"/>
</dbReference>
<dbReference type="Proteomes" id="UP000199572">
    <property type="component" value="Unassembled WGS sequence"/>
</dbReference>
<sequence length="396" mass="44698">MLFEELHTVLGVEIKFLSDGKYSCRYALLQKKGNAITLDKHKVVEGNLKTILESLPKNYPVALTITGKGIVNKSLAVQENHTVEEIFAAAFPAIEKKDFFIQAFREAGFAWISLLRKTQLEPLLETLKQAGLKIQVVSLGAAVVLQLVDQLEIEQQLLAFDGHFIQFGQDKSLAGYRYQVIEGIQKIKIGGKQIPEAILIAYAAAFQLMLHDRLALIQADVMQITADFHVFVEHAKLKKKAGIVLFALFASLLLSFILFSYYNGENAKLMEKVGHLSSSADQLAQQQDNIAGNLALLKQLNWNGGYNYGFLLNEIGKTRPRQLWLTEIAMNDYKTDQEKSERKPSIKIAGETDNLTAVNNWIFILKEREWVKSVKLSKYQEDPQTGVYIFNLLIEY</sequence>
<keyword evidence="1" id="KW-1133">Transmembrane helix</keyword>
<protein>
    <submittedName>
        <fullName evidence="2">Fimbrial assembly protein (PilN)</fullName>
    </submittedName>
</protein>
<proteinExistence type="predicted"/>